<dbReference type="PANTHER" id="PTHR43205:SF32">
    <property type="entry name" value="2-ALKENAL REDUCTASE (NADP(+)-DEPENDENT)-LIKE"/>
    <property type="match status" value="1"/>
</dbReference>
<dbReference type="Proteomes" id="UP001157006">
    <property type="component" value="Chromosome 4"/>
</dbReference>
<dbReference type="Pfam" id="PF00107">
    <property type="entry name" value="ADH_zinc_N"/>
    <property type="match status" value="1"/>
</dbReference>
<dbReference type="PANTHER" id="PTHR43205">
    <property type="entry name" value="PROSTAGLANDIN REDUCTASE"/>
    <property type="match status" value="1"/>
</dbReference>
<gene>
    <name evidence="2" type="ORF">VFH_IV163720</name>
</gene>
<dbReference type="GO" id="GO:0032440">
    <property type="term" value="F:2-alkenal reductase [NAD(P)H] activity"/>
    <property type="evidence" value="ECO:0007669"/>
    <property type="project" value="TreeGrafter"/>
</dbReference>
<proteinExistence type="predicted"/>
<organism evidence="2 3">
    <name type="scientific">Vicia faba</name>
    <name type="common">Broad bean</name>
    <name type="synonym">Faba vulgaris</name>
    <dbReference type="NCBI Taxonomy" id="3906"/>
    <lineage>
        <taxon>Eukaryota</taxon>
        <taxon>Viridiplantae</taxon>
        <taxon>Streptophyta</taxon>
        <taxon>Embryophyta</taxon>
        <taxon>Tracheophyta</taxon>
        <taxon>Spermatophyta</taxon>
        <taxon>Magnoliopsida</taxon>
        <taxon>eudicotyledons</taxon>
        <taxon>Gunneridae</taxon>
        <taxon>Pentapetalae</taxon>
        <taxon>rosids</taxon>
        <taxon>fabids</taxon>
        <taxon>Fabales</taxon>
        <taxon>Fabaceae</taxon>
        <taxon>Papilionoideae</taxon>
        <taxon>50 kb inversion clade</taxon>
        <taxon>NPAAA clade</taxon>
        <taxon>Hologalegina</taxon>
        <taxon>IRL clade</taxon>
        <taxon>Fabeae</taxon>
        <taxon>Vicia</taxon>
    </lineage>
</organism>
<sequence>MYLKNSTICLQLSLDASSESVLVKKFVLSCDPYMRGTKRTDRNSLFNSFSPESSKFGFDEAFNYKEEQDLDATLKKYFPDRIDIYFDNVSGDVLEEALVNMRRHNQIIVVGMISQYELDEPQGIKNWSTWYISRSN</sequence>
<evidence type="ECO:0000313" key="2">
    <source>
        <dbReference type="EMBL" id="CAI8610055.1"/>
    </source>
</evidence>
<dbReference type="Gene3D" id="3.40.50.720">
    <property type="entry name" value="NAD(P)-binding Rossmann-like Domain"/>
    <property type="match status" value="1"/>
</dbReference>
<protein>
    <recommendedName>
        <fullName evidence="1">Alcohol dehydrogenase-like C-terminal domain-containing protein</fullName>
    </recommendedName>
</protein>
<dbReference type="InterPro" id="IPR013149">
    <property type="entry name" value="ADH-like_C"/>
</dbReference>
<keyword evidence="3" id="KW-1185">Reference proteome</keyword>
<dbReference type="InterPro" id="IPR036291">
    <property type="entry name" value="NAD(P)-bd_dom_sf"/>
</dbReference>
<dbReference type="AlphaFoldDB" id="A0AAV1AHM1"/>
<reference evidence="2 3" key="1">
    <citation type="submission" date="2023-01" db="EMBL/GenBank/DDBJ databases">
        <authorList>
            <person name="Kreplak J."/>
        </authorList>
    </citation>
    <scope>NUCLEOTIDE SEQUENCE [LARGE SCALE GENOMIC DNA]</scope>
</reference>
<dbReference type="Gene3D" id="3.90.180.10">
    <property type="entry name" value="Medium-chain alcohol dehydrogenases, catalytic domain"/>
    <property type="match status" value="1"/>
</dbReference>
<accession>A0AAV1AHM1</accession>
<dbReference type="EMBL" id="OX451739">
    <property type="protein sequence ID" value="CAI8610055.1"/>
    <property type="molecule type" value="Genomic_DNA"/>
</dbReference>
<evidence type="ECO:0000259" key="1">
    <source>
        <dbReference type="Pfam" id="PF00107"/>
    </source>
</evidence>
<evidence type="ECO:0000313" key="3">
    <source>
        <dbReference type="Proteomes" id="UP001157006"/>
    </source>
</evidence>
<name>A0AAV1AHM1_VICFA</name>
<feature type="domain" description="Alcohol dehydrogenase-like C-terminal" evidence="1">
    <location>
        <begin position="54"/>
        <end position="116"/>
    </location>
</feature>
<dbReference type="InterPro" id="IPR045010">
    <property type="entry name" value="MDR_fam"/>
</dbReference>
<dbReference type="SUPFAM" id="SSF51735">
    <property type="entry name" value="NAD(P)-binding Rossmann-fold domains"/>
    <property type="match status" value="1"/>
</dbReference>